<keyword evidence="6" id="KW-0378">Hydrolase</keyword>
<reference evidence="6 7" key="1">
    <citation type="submission" date="2023-09" db="EMBL/GenBank/DDBJ databases">
        <authorList>
            <person name="Rey-Velasco X."/>
        </authorList>
    </citation>
    <scope>NUCLEOTIDE SEQUENCE [LARGE SCALE GENOMIC DNA]</scope>
    <source>
        <strain evidence="6 7">W335</strain>
    </source>
</reference>
<feature type="domain" description="Type I restriction modification DNA specificity" evidence="5">
    <location>
        <begin position="283"/>
        <end position="448"/>
    </location>
</feature>
<dbReference type="PANTHER" id="PTHR43140">
    <property type="entry name" value="TYPE-1 RESTRICTION ENZYME ECOKI SPECIFICITY PROTEIN"/>
    <property type="match status" value="1"/>
</dbReference>
<dbReference type="RefSeq" id="WP_311651975.1">
    <property type="nucleotide sequence ID" value="NZ_JAVRIB010000004.1"/>
</dbReference>
<dbReference type="Gene3D" id="3.90.220.20">
    <property type="entry name" value="DNA methylase specificity domains"/>
    <property type="match status" value="2"/>
</dbReference>
<dbReference type="CDD" id="cd17260">
    <property type="entry name" value="RMtype1_S_EcoEI-TRD1-CR1_like"/>
    <property type="match status" value="1"/>
</dbReference>
<evidence type="ECO:0000256" key="1">
    <source>
        <dbReference type="ARBA" id="ARBA00010923"/>
    </source>
</evidence>
<dbReference type="Proteomes" id="UP001251857">
    <property type="component" value="Unassembled WGS sequence"/>
</dbReference>
<evidence type="ECO:0000313" key="6">
    <source>
        <dbReference type="EMBL" id="MDT0634214.1"/>
    </source>
</evidence>
<evidence type="ECO:0000313" key="7">
    <source>
        <dbReference type="Proteomes" id="UP001251857"/>
    </source>
</evidence>
<evidence type="ECO:0000256" key="4">
    <source>
        <dbReference type="SAM" id="Coils"/>
    </source>
</evidence>
<proteinExistence type="inferred from homology"/>
<keyword evidence="2" id="KW-0680">Restriction system</keyword>
<keyword evidence="6" id="KW-0255">Endonuclease</keyword>
<evidence type="ECO:0000256" key="3">
    <source>
        <dbReference type="ARBA" id="ARBA00023125"/>
    </source>
</evidence>
<feature type="coiled-coil region" evidence="4">
    <location>
        <begin position="173"/>
        <end position="200"/>
    </location>
</feature>
<dbReference type="SUPFAM" id="SSF116734">
    <property type="entry name" value="DNA methylase specificity domain"/>
    <property type="match status" value="2"/>
</dbReference>
<dbReference type="CDD" id="cd17247">
    <property type="entry name" value="RMtype1_S_Eco2747I-TRD2-CR2_like"/>
    <property type="match status" value="1"/>
</dbReference>
<dbReference type="InterPro" id="IPR000055">
    <property type="entry name" value="Restrct_endonuc_typeI_TRD"/>
</dbReference>
<keyword evidence="3" id="KW-0238">DNA-binding</keyword>
<dbReference type="EMBL" id="JAVRIB010000004">
    <property type="protein sequence ID" value="MDT0634214.1"/>
    <property type="molecule type" value="Genomic_DNA"/>
</dbReference>
<gene>
    <name evidence="6" type="ORF">RM532_04520</name>
</gene>
<comment type="caution">
    <text evidence="6">The sequence shown here is derived from an EMBL/GenBank/DDBJ whole genome shotgun (WGS) entry which is preliminary data.</text>
</comment>
<dbReference type="PANTHER" id="PTHR43140:SF1">
    <property type="entry name" value="TYPE I RESTRICTION ENZYME ECOKI SPECIFICITY SUBUNIT"/>
    <property type="match status" value="1"/>
</dbReference>
<protein>
    <submittedName>
        <fullName evidence="6">Restriction endonuclease subunit S</fullName>
        <ecNumber evidence="6">3.1.21.-</ecNumber>
    </submittedName>
</protein>
<dbReference type="Pfam" id="PF01420">
    <property type="entry name" value="Methylase_S"/>
    <property type="match status" value="2"/>
</dbReference>
<dbReference type="InterPro" id="IPR044946">
    <property type="entry name" value="Restrct_endonuc_typeI_TRD_sf"/>
</dbReference>
<sequence length="489" mass="53852">MSEQNVNPPLPEWREANIEEVAEVNPSGKAVSVADDTEVTFLPMAAVEELTGNIDSSVRKLFGEVKKGYTRFRDGDVLFAKITPSMENGKVAVVRGLRNGIGCGSTEFHVLRPREGLDADYLRYFLVQSAFRQDAQRNMRGAVGQLRVPPAYMREAKIPVAPRDQQTEIVAKIDELFSQIDEGERALARVQKLVERYRQSLLKAAITGELTRDWRETNASNGQPPGESGEQLLQRILKARREAWVNSELEQMAAKSKQPKNDDWKKKYKLPEYKLSADLPDLPAGWAWSTLGQLFDVFVGGTPSRKEANYWSGYINWVSSGEVAFCRISETRETITELGLQKSAVRLHPPGTVLLAMIGEGKTRGQAAILDITAGHNQNAASIRVGDTPIPPEYIFWLLKFRYEAVRAMGQGGNQPALNGGLVKEIPVPLPPVAEAVEICERLEVSEAAIQAASDEVQRVGEKASALRQSVLNAAFSGVLNIATKSVAA</sequence>
<keyword evidence="4" id="KW-0175">Coiled coil</keyword>
<name>A0ABU3BY31_9GAMM</name>
<feature type="domain" description="Type I restriction modification DNA specificity" evidence="5">
    <location>
        <begin position="12"/>
        <end position="182"/>
    </location>
</feature>
<accession>A0ABU3BY31</accession>
<dbReference type="InterPro" id="IPR051212">
    <property type="entry name" value="Type-I_RE_S_subunit"/>
</dbReference>
<evidence type="ECO:0000256" key="2">
    <source>
        <dbReference type="ARBA" id="ARBA00022747"/>
    </source>
</evidence>
<comment type="similarity">
    <text evidence="1">Belongs to the type-I restriction system S methylase family.</text>
</comment>
<dbReference type="GO" id="GO:0016787">
    <property type="term" value="F:hydrolase activity"/>
    <property type="evidence" value="ECO:0007669"/>
    <property type="project" value="UniProtKB-KW"/>
</dbReference>
<organism evidence="6 7">
    <name type="scientific">Spectribacter hydrogenoxidans</name>
    <dbReference type="NCBI Taxonomy" id="3075608"/>
    <lineage>
        <taxon>Bacteria</taxon>
        <taxon>Pseudomonadati</taxon>
        <taxon>Pseudomonadota</taxon>
        <taxon>Gammaproteobacteria</taxon>
        <taxon>Salinisphaerales</taxon>
        <taxon>Salinisphaeraceae</taxon>
        <taxon>Spectribacter</taxon>
    </lineage>
</organism>
<keyword evidence="7" id="KW-1185">Reference proteome</keyword>
<keyword evidence="6" id="KW-0540">Nuclease</keyword>
<evidence type="ECO:0000259" key="5">
    <source>
        <dbReference type="Pfam" id="PF01420"/>
    </source>
</evidence>
<dbReference type="EC" id="3.1.21.-" evidence="6"/>
<dbReference type="GO" id="GO:0004519">
    <property type="term" value="F:endonuclease activity"/>
    <property type="evidence" value="ECO:0007669"/>
    <property type="project" value="UniProtKB-KW"/>
</dbReference>